<feature type="compositionally biased region" description="Basic residues" evidence="1">
    <location>
        <begin position="27"/>
        <end position="38"/>
    </location>
</feature>
<sequence>MRRRVNATRRERAARQPLPAVVEPPRVRRSAANRRAPR</sequence>
<name>A3NU32_BURP0</name>
<dbReference type="AlphaFoldDB" id="A3NU32"/>
<gene>
    <name evidence="2" type="ordered locus">BURPS1106A_1582</name>
</gene>
<dbReference type="HOGENOM" id="CLU_216248_0_0_4"/>
<reference evidence="2 3" key="1">
    <citation type="submission" date="2007-02" db="EMBL/GenBank/DDBJ databases">
        <authorList>
            <person name="DeShazer D."/>
            <person name="Woods D.E."/>
            <person name="Nierman W.C."/>
        </authorList>
    </citation>
    <scope>NUCLEOTIDE SEQUENCE [LARGE SCALE GENOMIC DNA]</scope>
    <source>
        <strain evidence="2 3">1106a</strain>
    </source>
</reference>
<accession>A3NU32</accession>
<evidence type="ECO:0000313" key="3">
    <source>
        <dbReference type="Proteomes" id="UP000006738"/>
    </source>
</evidence>
<evidence type="ECO:0000256" key="1">
    <source>
        <dbReference type="SAM" id="MobiDB-lite"/>
    </source>
</evidence>
<dbReference type="KEGG" id="bpl:BURPS1106A_1582"/>
<protein>
    <submittedName>
        <fullName evidence="2">Uncharacterized protein</fullName>
    </submittedName>
</protein>
<dbReference type="Proteomes" id="UP000006738">
    <property type="component" value="Chromosome I"/>
</dbReference>
<evidence type="ECO:0000313" key="2">
    <source>
        <dbReference type="EMBL" id="ABN89742.1"/>
    </source>
</evidence>
<dbReference type="EMBL" id="CP000572">
    <property type="protein sequence ID" value="ABN89742.1"/>
    <property type="molecule type" value="Genomic_DNA"/>
</dbReference>
<organism evidence="2 3">
    <name type="scientific">Burkholderia pseudomallei (strain 1106a)</name>
    <dbReference type="NCBI Taxonomy" id="357348"/>
    <lineage>
        <taxon>Bacteria</taxon>
        <taxon>Pseudomonadati</taxon>
        <taxon>Pseudomonadota</taxon>
        <taxon>Betaproteobacteria</taxon>
        <taxon>Burkholderiales</taxon>
        <taxon>Burkholderiaceae</taxon>
        <taxon>Burkholderia</taxon>
        <taxon>pseudomallei group</taxon>
    </lineage>
</organism>
<proteinExistence type="predicted"/>
<feature type="region of interest" description="Disordered" evidence="1">
    <location>
        <begin position="1"/>
        <end position="38"/>
    </location>
</feature>